<protein>
    <submittedName>
        <fullName evidence="2">RCG35587</fullName>
    </submittedName>
</protein>
<feature type="region of interest" description="Disordered" evidence="1">
    <location>
        <begin position="1"/>
        <end position="21"/>
    </location>
</feature>
<name>A6HFM4_RAT</name>
<sequence length="21" mass="2166">MDPGSSSFKGSLSLNTLGCQH</sequence>
<gene>
    <name evidence="2" type="ORF">rCG_35587</name>
</gene>
<proteinExistence type="predicted"/>
<evidence type="ECO:0000256" key="1">
    <source>
        <dbReference type="SAM" id="MobiDB-lite"/>
    </source>
</evidence>
<reference evidence="2 3" key="1">
    <citation type="submission" date="2005-07" db="EMBL/GenBank/DDBJ databases">
        <authorList>
            <person name="Mural R.J."/>
            <person name="Li P.W."/>
            <person name="Adams M.D."/>
            <person name="Amanatides P.G."/>
            <person name="Baden-Tillson H."/>
            <person name="Barnstead M."/>
            <person name="Chin S.H."/>
            <person name="Dew I."/>
            <person name="Evans C.A."/>
            <person name="Ferriera S."/>
            <person name="Flanigan M."/>
            <person name="Fosler C."/>
            <person name="Glodek A."/>
            <person name="Gu Z."/>
            <person name="Holt R.A."/>
            <person name="Jennings D."/>
            <person name="Kraft C.L."/>
            <person name="Lu F."/>
            <person name="Nguyen T."/>
            <person name="Nusskern D.R."/>
            <person name="Pfannkoch C.M."/>
            <person name="Sitter C."/>
            <person name="Sutton G.G."/>
            <person name="Venter J.C."/>
            <person name="Wang Z."/>
            <person name="Woodage T."/>
            <person name="Zheng X.H."/>
            <person name="Zhong F."/>
        </authorList>
    </citation>
    <scope>NUCLEOTIDE SEQUENCE [LARGE SCALE GENOMIC DNA]</scope>
    <source>
        <strain>BN</strain>
        <strain evidence="3">Sprague-Dawley</strain>
    </source>
</reference>
<dbReference type="AlphaFoldDB" id="A6HFM4"/>
<evidence type="ECO:0000313" key="2">
    <source>
        <dbReference type="EMBL" id="EDM04829.1"/>
    </source>
</evidence>
<organism evidence="2 3">
    <name type="scientific">Rattus norvegicus</name>
    <name type="common">Rat</name>
    <dbReference type="NCBI Taxonomy" id="10116"/>
    <lineage>
        <taxon>Eukaryota</taxon>
        <taxon>Metazoa</taxon>
        <taxon>Chordata</taxon>
        <taxon>Craniata</taxon>
        <taxon>Vertebrata</taxon>
        <taxon>Euteleostomi</taxon>
        <taxon>Mammalia</taxon>
        <taxon>Eutheria</taxon>
        <taxon>Euarchontoglires</taxon>
        <taxon>Glires</taxon>
        <taxon>Rodentia</taxon>
        <taxon>Myomorpha</taxon>
        <taxon>Muroidea</taxon>
        <taxon>Muridae</taxon>
        <taxon>Murinae</taxon>
        <taxon>Rattus</taxon>
    </lineage>
</organism>
<dbReference type="Proteomes" id="UP000234681">
    <property type="component" value="Chromosome 10"/>
</dbReference>
<evidence type="ECO:0000313" key="3">
    <source>
        <dbReference type="Proteomes" id="UP000234681"/>
    </source>
</evidence>
<dbReference type="EMBL" id="CH473948">
    <property type="protein sequence ID" value="EDM04829.1"/>
    <property type="molecule type" value="Genomic_DNA"/>
</dbReference>
<accession>A6HFM4</accession>